<gene>
    <name evidence="2" type="ORF">PPERSA_03159</name>
</gene>
<dbReference type="InterPro" id="IPR037354">
    <property type="entry name" value="Commd2"/>
</dbReference>
<name>A0A0V0QIG9_PSEPJ</name>
<reference evidence="2 3" key="1">
    <citation type="journal article" date="2015" name="Sci. Rep.">
        <title>Genome of the facultative scuticociliatosis pathogen Pseudocohnilembus persalinus provides insight into its virulence through horizontal gene transfer.</title>
        <authorList>
            <person name="Xiong J."/>
            <person name="Wang G."/>
            <person name="Cheng J."/>
            <person name="Tian M."/>
            <person name="Pan X."/>
            <person name="Warren A."/>
            <person name="Jiang C."/>
            <person name="Yuan D."/>
            <person name="Miao W."/>
        </authorList>
    </citation>
    <scope>NUCLEOTIDE SEQUENCE [LARGE SCALE GENOMIC DNA]</scope>
    <source>
        <strain evidence="2">36N120E</strain>
    </source>
</reference>
<dbReference type="PROSITE" id="PS51269">
    <property type="entry name" value="COMM"/>
    <property type="match status" value="1"/>
</dbReference>
<evidence type="ECO:0000313" key="3">
    <source>
        <dbReference type="Proteomes" id="UP000054937"/>
    </source>
</evidence>
<dbReference type="InterPro" id="IPR017920">
    <property type="entry name" value="COMM"/>
</dbReference>
<evidence type="ECO:0000313" key="2">
    <source>
        <dbReference type="EMBL" id="KRX02097.1"/>
    </source>
</evidence>
<dbReference type="OrthoDB" id="286321at2759"/>
<dbReference type="EMBL" id="LDAU01000158">
    <property type="protein sequence ID" value="KRX02097.1"/>
    <property type="molecule type" value="Genomic_DNA"/>
</dbReference>
<comment type="caution">
    <text evidence="2">The sequence shown here is derived from an EMBL/GenBank/DDBJ whole genome shotgun (WGS) entry which is preliminary data.</text>
</comment>
<accession>A0A0V0QIG9</accession>
<organism evidence="2 3">
    <name type="scientific">Pseudocohnilembus persalinus</name>
    <name type="common">Ciliate</name>
    <dbReference type="NCBI Taxonomy" id="266149"/>
    <lineage>
        <taxon>Eukaryota</taxon>
        <taxon>Sar</taxon>
        <taxon>Alveolata</taxon>
        <taxon>Ciliophora</taxon>
        <taxon>Intramacronucleata</taxon>
        <taxon>Oligohymenophorea</taxon>
        <taxon>Scuticociliatia</taxon>
        <taxon>Philasterida</taxon>
        <taxon>Pseudocohnilembidae</taxon>
        <taxon>Pseudocohnilembus</taxon>
    </lineage>
</organism>
<evidence type="ECO:0000259" key="1">
    <source>
        <dbReference type="PROSITE" id="PS51269"/>
    </source>
</evidence>
<dbReference type="PANTHER" id="PTHR15857">
    <property type="entry name" value="COMM DOMAIN CONTAINING PROTEIN 2"/>
    <property type="match status" value="1"/>
</dbReference>
<dbReference type="InParanoid" id="A0A0V0QIG9"/>
<dbReference type="AlphaFoldDB" id="A0A0V0QIG9"/>
<keyword evidence="3" id="KW-1185">Reference proteome</keyword>
<dbReference type="Proteomes" id="UP000054937">
    <property type="component" value="Unassembled WGS sequence"/>
</dbReference>
<sequence>MEVMQNQTRLENFQKELRLKFEKLENDQTPQFQNLKWRLDLQIASRSYQEIFAPKILLQLDLLKGEKTEGVLLETDYANLKHLHEELQLALKAHQTARQKKIQKLFY</sequence>
<dbReference type="Pfam" id="PF07258">
    <property type="entry name" value="COMM_domain"/>
    <property type="match status" value="1"/>
</dbReference>
<dbReference type="PANTHER" id="PTHR15857:SF0">
    <property type="entry name" value="COMM DOMAIN-CONTAINING PROTEIN 2"/>
    <property type="match status" value="1"/>
</dbReference>
<protein>
    <recommendedName>
        <fullName evidence="1">COMM domain-containing protein</fullName>
    </recommendedName>
</protein>
<feature type="domain" description="COMM" evidence="1">
    <location>
        <begin position="31"/>
        <end position="98"/>
    </location>
</feature>
<proteinExistence type="predicted"/>